<dbReference type="SUPFAM" id="SSF52540">
    <property type="entry name" value="P-loop containing nucleoside triphosphate hydrolases"/>
    <property type="match status" value="1"/>
</dbReference>
<dbReference type="HOGENOM" id="CLU_315163_0_0_3"/>
<dbReference type="EMBL" id="CP003642">
    <property type="protein sequence ID" value="AFZ24456.1"/>
    <property type="molecule type" value="Genomic_DNA"/>
</dbReference>
<dbReference type="SUPFAM" id="SSF48439">
    <property type="entry name" value="Protein prenylyltransferase"/>
    <property type="match status" value="1"/>
</dbReference>
<dbReference type="eggNOG" id="COG2909">
    <property type="taxonomic scope" value="Bacteria"/>
</dbReference>
<dbReference type="AlphaFoldDB" id="K9WXC9"/>
<dbReference type="PATRIC" id="fig|56107.3.peg.2459"/>
<dbReference type="Pfam" id="PF07693">
    <property type="entry name" value="KAP_NTPase"/>
    <property type="match status" value="1"/>
</dbReference>
<name>K9WXC9_9NOST</name>
<feature type="repeat" description="TPR" evidence="3">
    <location>
        <begin position="630"/>
        <end position="663"/>
    </location>
</feature>
<dbReference type="Proteomes" id="UP000010475">
    <property type="component" value="Chromosome"/>
</dbReference>
<evidence type="ECO:0000256" key="1">
    <source>
        <dbReference type="ARBA" id="ARBA00022737"/>
    </source>
</evidence>
<dbReference type="InterPro" id="IPR011990">
    <property type="entry name" value="TPR-like_helical_dom_sf"/>
</dbReference>
<dbReference type="GO" id="GO:0046813">
    <property type="term" value="P:receptor-mediated virion attachment to host cell"/>
    <property type="evidence" value="ECO:0007669"/>
    <property type="project" value="TreeGrafter"/>
</dbReference>
<dbReference type="SMART" id="SM00028">
    <property type="entry name" value="TPR"/>
    <property type="match status" value="8"/>
</dbReference>
<dbReference type="Pfam" id="PF13424">
    <property type="entry name" value="TPR_12"/>
    <property type="match status" value="1"/>
</dbReference>
<dbReference type="InterPro" id="IPR011646">
    <property type="entry name" value="KAP_P-loop"/>
</dbReference>
<dbReference type="PROSITE" id="PS50005">
    <property type="entry name" value="TPR"/>
    <property type="match status" value="6"/>
</dbReference>
<proteinExistence type="predicted"/>
<dbReference type="InterPro" id="IPR050498">
    <property type="entry name" value="Ycf3"/>
</dbReference>
<evidence type="ECO:0000259" key="4">
    <source>
        <dbReference type="Pfam" id="PF07693"/>
    </source>
</evidence>
<gene>
    <name evidence="5" type="ORF">Cylst_2225</name>
</gene>
<evidence type="ECO:0000256" key="2">
    <source>
        <dbReference type="ARBA" id="ARBA00022803"/>
    </source>
</evidence>
<dbReference type="RefSeq" id="WP_015207710.1">
    <property type="nucleotide sequence ID" value="NC_019757.1"/>
</dbReference>
<dbReference type="InterPro" id="IPR027417">
    <property type="entry name" value="P-loop_NTPase"/>
</dbReference>
<dbReference type="eggNOG" id="COG0457">
    <property type="taxonomic scope" value="Bacteria"/>
</dbReference>
<dbReference type="Pfam" id="PF13181">
    <property type="entry name" value="TPR_8"/>
    <property type="match status" value="2"/>
</dbReference>
<dbReference type="GO" id="GO:0009279">
    <property type="term" value="C:cell outer membrane"/>
    <property type="evidence" value="ECO:0007669"/>
    <property type="project" value="TreeGrafter"/>
</dbReference>
<dbReference type="KEGG" id="csg:Cylst_2225"/>
<dbReference type="OrthoDB" id="9814944at2"/>
<feature type="repeat" description="TPR" evidence="3">
    <location>
        <begin position="732"/>
        <end position="765"/>
    </location>
</feature>
<keyword evidence="6" id="KW-1185">Reference proteome</keyword>
<sequence>MTSQQYYISRKPAEEFLTTFAKALKEPESHPLLFHVYGIGGIGKSTLLDTLEETHSHQAHIVKFDFTGKTLSNETPLKVMNKLYEQIPQPGILKQDLFKSDPFIRLCEQYQGTLEELTTTPIEGKKTVEKDQRDLVKDLGSAAVYGLGAFFLAPVEPVSAISLGVSAIAETTKGTVSGVGAIKDNLLLKHPATKQNKKLQELMLEPIPELTKAFVEGLIQNQNARLVRLPNSPKKPIILVLDHYEKAASDLNSWLVEYLLKQSGLQSQPIRIVVAGRYSLRKQASRERDLIFERQLEKFDNKQTEEYLKKISITDTKQIRQIYQATDGFPFHLDLIRQQKEEGRDINCSRDNKELVDRLLEGLTSNQKQVMHLAAYCRWFDEALIQKLVTANGIDKDEKINWFEWLIERELVVEENQFRLHDVVRDILRRSHFKANQEKFRDNHGLIAKYFEKLADGEVHPGNPEPEKYENSQWRQYTAESLYHALFERTKAQRLLLTHLFAGVYLKKMDVVVVAYVAVAAEGEFENNELLPPDTRKFLEDIKLALKFGRLLSRDPNNYEIKNDSSLKSQIEASVKTCLSQVDFLEGLGKYAGILYKTLRSRSSQQVDLLQQAKAKAEQIATDSYPEFSSNLFFNVGYRLGILEQNEEALNSFDKALAIKDDFAEAWDNRGVSLLNLERNEEALNSFDKALAIKDDFAEAWNHRSGALLKLERSEEALASCDKVLAIKDDFAEAWNKRGIALEKLEQNEEALVSYDQALAIKNDFADVWGNRGDTLNTLHRYEEAIISFDKGLKIQPDKPNILNSKGLTLSLLCRYDEALANLEKALKIQPKKPVLWANKGIILARAGCYQEALDNCEKALVLEMQDEGGYYGKACCYVLQGDVDLALKNLQQAININPRRCRREAKTNPDFDSIRNDSRFQALLQG</sequence>
<keyword evidence="2 3" id="KW-0802">TPR repeat</keyword>
<dbReference type="Pfam" id="PF13432">
    <property type="entry name" value="TPR_16"/>
    <property type="match status" value="1"/>
</dbReference>
<evidence type="ECO:0000313" key="5">
    <source>
        <dbReference type="EMBL" id="AFZ24456.1"/>
    </source>
</evidence>
<evidence type="ECO:0000256" key="3">
    <source>
        <dbReference type="PROSITE-ProRule" id="PRU00339"/>
    </source>
</evidence>
<feature type="repeat" description="TPR" evidence="3">
    <location>
        <begin position="800"/>
        <end position="833"/>
    </location>
</feature>
<dbReference type="PANTHER" id="PTHR44858:SF1">
    <property type="entry name" value="UDP-N-ACETYLGLUCOSAMINE--PEPTIDE N-ACETYLGLUCOSAMINYLTRANSFERASE SPINDLY-RELATED"/>
    <property type="match status" value="1"/>
</dbReference>
<accession>K9WXC9</accession>
<feature type="repeat" description="TPR" evidence="3">
    <location>
        <begin position="766"/>
        <end position="799"/>
    </location>
</feature>
<dbReference type="NCBIfam" id="NF047558">
    <property type="entry name" value="TPR_END_plus"/>
    <property type="match status" value="1"/>
</dbReference>
<feature type="repeat" description="TPR" evidence="3">
    <location>
        <begin position="868"/>
        <end position="901"/>
    </location>
</feature>
<dbReference type="InterPro" id="IPR019734">
    <property type="entry name" value="TPR_rpt"/>
</dbReference>
<keyword evidence="1" id="KW-0677">Repeat</keyword>
<dbReference type="STRING" id="56107.Cylst_2225"/>
<protein>
    <submittedName>
        <fullName evidence="5">TPR repeat-containing protein</fullName>
    </submittedName>
</protein>
<feature type="domain" description="KAP NTPase" evidence="4">
    <location>
        <begin position="16"/>
        <end position="100"/>
    </location>
</feature>
<feature type="repeat" description="TPR" evidence="3">
    <location>
        <begin position="664"/>
        <end position="697"/>
    </location>
</feature>
<evidence type="ECO:0000313" key="6">
    <source>
        <dbReference type="Proteomes" id="UP000010475"/>
    </source>
</evidence>
<organism evidence="5 6">
    <name type="scientific">Cylindrospermum stagnale PCC 7417</name>
    <dbReference type="NCBI Taxonomy" id="56107"/>
    <lineage>
        <taxon>Bacteria</taxon>
        <taxon>Bacillati</taxon>
        <taxon>Cyanobacteriota</taxon>
        <taxon>Cyanophyceae</taxon>
        <taxon>Nostocales</taxon>
        <taxon>Nostocaceae</taxon>
        <taxon>Cylindrospermum</taxon>
    </lineage>
</organism>
<reference evidence="5 6" key="1">
    <citation type="submission" date="2012-06" db="EMBL/GenBank/DDBJ databases">
        <title>Finished chromosome of genome of Cylindrospermum stagnale PCC 7417.</title>
        <authorList>
            <consortium name="US DOE Joint Genome Institute"/>
            <person name="Gugger M."/>
            <person name="Coursin T."/>
            <person name="Rippka R."/>
            <person name="Tandeau De Marsac N."/>
            <person name="Huntemann M."/>
            <person name="Wei C.-L."/>
            <person name="Han J."/>
            <person name="Detter J.C."/>
            <person name="Han C."/>
            <person name="Tapia R."/>
            <person name="Chen A."/>
            <person name="Kyrpides N."/>
            <person name="Mavromatis K."/>
            <person name="Markowitz V."/>
            <person name="Szeto E."/>
            <person name="Ivanova N."/>
            <person name="Pagani I."/>
            <person name="Pati A."/>
            <person name="Goodwin L."/>
            <person name="Nordberg H.P."/>
            <person name="Cantor M.N."/>
            <person name="Hua S.X."/>
            <person name="Woyke T."/>
            <person name="Kerfeld C.A."/>
        </authorList>
    </citation>
    <scope>NUCLEOTIDE SEQUENCE [LARGE SCALE GENOMIC DNA]</scope>
    <source>
        <strain evidence="5 6">PCC 7417</strain>
    </source>
</reference>
<dbReference type="PANTHER" id="PTHR44858">
    <property type="entry name" value="TETRATRICOPEPTIDE REPEAT PROTEIN 6"/>
    <property type="match status" value="1"/>
</dbReference>
<dbReference type="Gene3D" id="1.25.40.10">
    <property type="entry name" value="Tetratricopeptide repeat domain"/>
    <property type="match status" value="3"/>
</dbReference>